<organism evidence="2 3">
    <name type="scientific">Bugula neritina</name>
    <name type="common">Brown bryozoan</name>
    <name type="synonym">Sertularia neritina</name>
    <dbReference type="NCBI Taxonomy" id="10212"/>
    <lineage>
        <taxon>Eukaryota</taxon>
        <taxon>Metazoa</taxon>
        <taxon>Spiralia</taxon>
        <taxon>Lophotrochozoa</taxon>
        <taxon>Bryozoa</taxon>
        <taxon>Gymnolaemata</taxon>
        <taxon>Cheilostomatida</taxon>
        <taxon>Flustrina</taxon>
        <taxon>Buguloidea</taxon>
        <taxon>Bugulidae</taxon>
        <taxon>Bugula</taxon>
    </lineage>
</organism>
<name>A0A7J7JB15_BUGNE</name>
<comment type="caution">
    <text evidence="2">The sequence shown here is derived from an EMBL/GenBank/DDBJ whole genome shotgun (WGS) entry which is preliminary data.</text>
</comment>
<feature type="region of interest" description="Disordered" evidence="1">
    <location>
        <begin position="384"/>
        <end position="478"/>
    </location>
</feature>
<protein>
    <submittedName>
        <fullName evidence="2">Uncharacterized protein</fullName>
    </submittedName>
</protein>
<dbReference type="Proteomes" id="UP000593567">
    <property type="component" value="Unassembled WGS sequence"/>
</dbReference>
<feature type="compositionally biased region" description="Low complexity" evidence="1">
    <location>
        <begin position="447"/>
        <end position="460"/>
    </location>
</feature>
<keyword evidence="3" id="KW-1185">Reference proteome</keyword>
<feature type="compositionally biased region" description="Polar residues" evidence="1">
    <location>
        <begin position="392"/>
        <end position="424"/>
    </location>
</feature>
<reference evidence="2" key="1">
    <citation type="submission" date="2020-06" db="EMBL/GenBank/DDBJ databases">
        <title>Draft genome of Bugula neritina, a colonial animal packing powerful symbionts and potential medicines.</title>
        <authorList>
            <person name="Rayko M."/>
        </authorList>
    </citation>
    <scope>NUCLEOTIDE SEQUENCE [LARGE SCALE GENOMIC DNA]</scope>
    <source>
        <strain evidence="2">Kwan_BN1</strain>
    </source>
</reference>
<accession>A0A7J7JB15</accession>
<proteinExistence type="predicted"/>
<feature type="compositionally biased region" description="Polar residues" evidence="1">
    <location>
        <begin position="465"/>
        <end position="478"/>
    </location>
</feature>
<dbReference type="EMBL" id="VXIV02002837">
    <property type="protein sequence ID" value="KAF6022568.1"/>
    <property type="molecule type" value="Genomic_DNA"/>
</dbReference>
<evidence type="ECO:0000313" key="3">
    <source>
        <dbReference type="Proteomes" id="UP000593567"/>
    </source>
</evidence>
<dbReference type="AlphaFoldDB" id="A0A7J7JB15"/>
<sequence>MLQKNGTFTTIFQAVVPIKTYWHDRFYTESNARVIKIGSPVVQLFAPEGTSRYICATCLEKTNTSAFHQLCLALGDKATITDVHFLYHFNLKHPVRFHMRVDKDGPVRLQCGNCGVMLFCTEGDLHAGDLEVDVAGHKTLCYYGFTKDLKTALPKGCTRGVEGLVIHRGTPIVRLIVVSGQSYCYSCVPSFVKKHIEMYLLKTDTAFYMHRTNSYCLSVLNVGESRLLPSTAARTIELLLQSGGPLSDGRLRVINKCQKELIKKIVKSFMHSIRLIEQLGCNVKSRSAIESFKRSLINFPTITLRGSHLVLKNAAELLGNTAVDSVNAGGLHTDISISSGSSITSMSENSSTVDQAIAESAVGSDTRSSSPLAAAIDLLSSSPTVEAAQAANHPNSGDTTLAPTPEGNTSPENPAPEGNTSPENATPEGDTSPENATPQGNNSPESATPENNNTAENTAPGGEATPQSHNVANDNSTGAPDCTEYIDCSQFSPAETLQIIRNVVRKISAETEQVKKNMLYENKIAKDQSRTRAAILFYYLSAIKTDKLIKE</sequence>
<evidence type="ECO:0000313" key="2">
    <source>
        <dbReference type="EMBL" id="KAF6022568.1"/>
    </source>
</evidence>
<evidence type="ECO:0000256" key="1">
    <source>
        <dbReference type="SAM" id="MobiDB-lite"/>
    </source>
</evidence>
<feature type="compositionally biased region" description="Polar residues" evidence="1">
    <location>
        <begin position="432"/>
        <end position="446"/>
    </location>
</feature>
<gene>
    <name evidence="2" type="ORF">EB796_019139</name>
</gene>